<dbReference type="InterPro" id="IPR010310">
    <property type="entry name" value="T7SS_ESAT-6-like"/>
</dbReference>
<dbReference type="RefSeq" id="WP_149618817.1">
    <property type="nucleotide sequence ID" value="NZ_JBITUG010000025.1"/>
</dbReference>
<comment type="similarity">
    <text evidence="1">Belongs to the WXG100 family.</text>
</comment>
<gene>
    <name evidence="2" type="ORF">FQ154_04555</name>
</gene>
<dbReference type="SUPFAM" id="SSF140453">
    <property type="entry name" value="EsxAB dimer-like"/>
    <property type="match status" value="1"/>
</dbReference>
<reference evidence="2 3" key="1">
    <citation type="submission" date="2019-07" db="EMBL/GenBank/DDBJ databases">
        <title>Analysis of the biochemical properties, biological activity and biotechnological potential of siderophores and biosurfactants produced by Antarctic psychrotolerant bacteria.</title>
        <authorList>
            <person name="Styczynski M."/>
            <person name="Krucon T."/>
            <person name="Decewicz P."/>
            <person name="Dziewit L."/>
        </authorList>
    </citation>
    <scope>NUCLEOTIDE SEQUENCE [LARGE SCALE GENOMIC DNA]</scope>
    <source>
        <strain evidence="2 3">ANT_H27</strain>
    </source>
</reference>
<dbReference type="InterPro" id="IPR036689">
    <property type="entry name" value="ESAT-6-like_sf"/>
</dbReference>
<sequence length="96" mass="10436">MSTFAANTNEMQVRSMNLQATIERVRAEVNSLTSSLQDLQGTWQGAAAGNFQSVVADWRTTQARVEESLSSIGTALNRASVQYDEAEAANASLFTY</sequence>
<dbReference type="AlphaFoldDB" id="A0A5B0EJ14"/>
<organism evidence="2 3">
    <name type="scientific">Paeniglutamicibacter gangotriensis</name>
    <dbReference type="NCBI Taxonomy" id="254787"/>
    <lineage>
        <taxon>Bacteria</taxon>
        <taxon>Bacillati</taxon>
        <taxon>Actinomycetota</taxon>
        <taxon>Actinomycetes</taxon>
        <taxon>Micrococcales</taxon>
        <taxon>Micrococcaceae</taxon>
        <taxon>Paeniglutamicibacter</taxon>
    </lineage>
</organism>
<proteinExistence type="inferred from homology"/>
<protein>
    <recommendedName>
        <fullName evidence="1">ESAT-6-like protein</fullName>
    </recommendedName>
</protein>
<name>A0A5B0EJ14_9MICC</name>
<evidence type="ECO:0000313" key="3">
    <source>
        <dbReference type="Proteomes" id="UP000323856"/>
    </source>
</evidence>
<dbReference type="Gene3D" id="1.10.287.1060">
    <property type="entry name" value="ESAT-6-like"/>
    <property type="match status" value="1"/>
</dbReference>
<accession>A0A5B0EJ14</accession>
<dbReference type="Proteomes" id="UP000323856">
    <property type="component" value="Unassembled WGS sequence"/>
</dbReference>
<dbReference type="OrthoDB" id="4231069at2"/>
<evidence type="ECO:0000256" key="1">
    <source>
        <dbReference type="RuleBase" id="RU362001"/>
    </source>
</evidence>
<comment type="caution">
    <text evidence="2">The sequence shown here is derived from an EMBL/GenBank/DDBJ whole genome shotgun (WGS) entry which is preliminary data.</text>
</comment>
<dbReference type="EMBL" id="VOBL01000003">
    <property type="protein sequence ID" value="KAA0979024.1"/>
    <property type="molecule type" value="Genomic_DNA"/>
</dbReference>
<evidence type="ECO:0000313" key="2">
    <source>
        <dbReference type="EMBL" id="KAA0979024.1"/>
    </source>
</evidence>
<dbReference type="Pfam" id="PF06013">
    <property type="entry name" value="WXG100"/>
    <property type="match status" value="1"/>
</dbReference>
<dbReference type="NCBIfam" id="TIGR03930">
    <property type="entry name" value="WXG100_ESAT6"/>
    <property type="match status" value="1"/>
</dbReference>